<name>A0A438NFL3_EXOME</name>
<dbReference type="Pfam" id="PF06032">
    <property type="entry name" value="S-Me-THD_N"/>
    <property type="match status" value="1"/>
</dbReference>
<dbReference type="FunFam" id="3.40.1610.10:FF:000001">
    <property type="entry name" value="Hydantoinase, putative"/>
    <property type="match status" value="1"/>
</dbReference>
<evidence type="ECO:0000259" key="2">
    <source>
        <dbReference type="Pfam" id="PF05378"/>
    </source>
</evidence>
<evidence type="ECO:0000259" key="3">
    <source>
        <dbReference type="Pfam" id="PF06032"/>
    </source>
</evidence>
<comment type="caution">
    <text evidence="5">The sequence shown here is derived from an EMBL/GenBank/DDBJ whole genome shotgun (WGS) entry which is preliminary data.</text>
</comment>
<dbReference type="SUPFAM" id="SSF53067">
    <property type="entry name" value="Actin-like ATPase domain"/>
    <property type="match status" value="2"/>
</dbReference>
<evidence type="ECO:0000313" key="5">
    <source>
        <dbReference type="EMBL" id="RVX74501.1"/>
    </source>
</evidence>
<feature type="domain" description="S-Me-THD N-terminal" evidence="3">
    <location>
        <begin position="609"/>
        <end position="768"/>
    </location>
</feature>
<organism evidence="5 6">
    <name type="scientific">Exophiala mesophila</name>
    <name type="common">Black yeast-like fungus</name>
    <dbReference type="NCBI Taxonomy" id="212818"/>
    <lineage>
        <taxon>Eukaryota</taxon>
        <taxon>Fungi</taxon>
        <taxon>Dikarya</taxon>
        <taxon>Ascomycota</taxon>
        <taxon>Pezizomycotina</taxon>
        <taxon>Eurotiomycetes</taxon>
        <taxon>Chaetothyriomycetidae</taxon>
        <taxon>Chaetothyriales</taxon>
        <taxon>Herpotrichiellaceae</taxon>
        <taxon>Exophiala</taxon>
    </lineage>
</organism>
<evidence type="ECO:0000259" key="1">
    <source>
        <dbReference type="Pfam" id="PF01968"/>
    </source>
</evidence>
<evidence type="ECO:0008006" key="7">
    <source>
        <dbReference type="Google" id="ProtNLM"/>
    </source>
</evidence>
<protein>
    <recommendedName>
        <fullName evidence="7">Hydantoinase/oxoprolinase</fullName>
    </recommendedName>
</protein>
<gene>
    <name evidence="5" type="ORF">B0A52_01627</name>
</gene>
<dbReference type="VEuPathDB" id="FungiDB:PV10_06647"/>
<dbReference type="Proteomes" id="UP000288859">
    <property type="component" value="Unassembled WGS sequence"/>
</dbReference>
<feature type="domain" description="Hydantoinase A/oxoprolinase" evidence="1">
    <location>
        <begin position="212"/>
        <end position="391"/>
    </location>
</feature>
<dbReference type="Gene3D" id="3.40.1610.10">
    <property type="entry name" value="CV3147-like domain"/>
    <property type="match status" value="1"/>
</dbReference>
<dbReference type="InterPro" id="IPR043129">
    <property type="entry name" value="ATPase_NBD"/>
</dbReference>
<dbReference type="Pfam" id="PF05378">
    <property type="entry name" value="Hydant_A_N"/>
    <property type="match status" value="1"/>
</dbReference>
<sequence length="1004" mass="107010">MGSIVLDKPLRIGVDVGGTNTDAVLLDISATAAPNRGVLAFCKTATTGPDVSDGIETALRNILGQTNVEKSQIACVTIGTTHFINAVVEQDPRRLSRVAVIRLSKSFTKDIPPFSDFPPALRRIMNGYHSFVDGGLHIDGSQEAPIVESQVYKECERIRALGIRSIVISGVFSPLDQHFRQEQVVRDMILKYLPGVDVVCSSEISTLGLLERENASILNASILRFARRTIRAFRGSIRRLGLDCALFLTQNDGTVISASAAAEVPIRTFSSGATNSIRGAAYLGSHQLKGGSSKSSMIVLDIGGTTSDVGVLLPSGFPRQASAYVNIAGIKVNFSMPHVESIGLGGGSIIKCDDSGKVTVGPESVGHQLTSMARVFGGDTLTATDVAVACGAKIGDSLSATEIPHPIITESRAIMKDKLERVIDLMKTSPDPLAVMVVGGGSIIMPDRLEGVSQLVSPPYSSVANAVGAAVAKVGGYVDMIQDVSTKSVNELKENARLEAVNRAVDAGADVNTVTLAEMEVIPVQYTANQVRIIAKVVGDLRTPDHTKDQPLEDEEESLEQEEDCIADAQKDEVVEAEDPLSIDIDSYSPKVVKDDRSGRLEWVLTELDVCFLADGCYVLGCAGGGSPSSHCLQIRNQLKLGHVVRVIDPRTLPSDAVVSWGGYMGSPAVSVERLAGTENVQAVDELMEYLKMESFDAVMALEIGGGNGLQQLLIGSSKYYDKPVVDADWMGRAYPTIWQTSISTHEPGQLVPCVLASGSGTSVIMTKAADDEIVDRGVRASCAEMGSMAGLAAKPTTADRVVKYGITNTLSLAWRIGRCIARAQANNTVTRVAEDIIEEIGGPSSAKVLFRGKIVSVERRLYKGHTYGEIVIQQLSISEQETSHNTSASVATGGTLRIPFKNENIYAQHTSDDGRERYIATVPDLIAVLDAQSGRALGVPEYRYGVLVTVLGIACSPRWTDTAEALRCGGPSAFGYDIPYEPLGTYVETESVLSEFGTKAGLG</sequence>
<evidence type="ECO:0000313" key="6">
    <source>
        <dbReference type="Proteomes" id="UP000288859"/>
    </source>
</evidence>
<dbReference type="OrthoDB" id="5404895at2759"/>
<dbReference type="SUPFAM" id="SSF160991">
    <property type="entry name" value="CV3147-like"/>
    <property type="match status" value="1"/>
</dbReference>
<feature type="domain" description="Hydantoinase/oxoprolinase N-terminal" evidence="2">
    <location>
        <begin position="11"/>
        <end position="191"/>
    </location>
</feature>
<dbReference type="InterPro" id="IPR008040">
    <property type="entry name" value="Hydant_A_N"/>
</dbReference>
<accession>A0A438NFL3</accession>
<dbReference type="InterPro" id="IPR045079">
    <property type="entry name" value="Oxoprolinase-like"/>
</dbReference>
<dbReference type="EMBL" id="NAJM01000004">
    <property type="protein sequence ID" value="RVX74501.1"/>
    <property type="molecule type" value="Genomic_DNA"/>
</dbReference>
<dbReference type="InterPro" id="IPR002821">
    <property type="entry name" value="Hydantoinase_A"/>
</dbReference>
<proteinExistence type="predicted"/>
<dbReference type="PANTHER" id="PTHR11365">
    <property type="entry name" value="5-OXOPROLINASE RELATED"/>
    <property type="match status" value="1"/>
</dbReference>
<dbReference type="Gene3D" id="2.40.390.10">
    <property type="entry name" value="CV3147-like"/>
    <property type="match status" value="1"/>
</dbReference>
<dbReference type="GO" id="GO:0016787">
    <property type="term" value="F:hydrolase activity"/>
    <property type="evidence" value="ECO:0007669"/>
    <property type="project" value="InterPro"/>
</dbReference>
<reference evidence="5 6" key="1">
    <citation type="submission" date="2017-03" db="EMBL/GenBank/DDBJ databases">
        <title>Genomes of endolithic fungi from Antarctica.</title>
        <authorList>
            <person name="Coleine C."/>
            <person name="Masonjones S."/>
            <person name="Stajich J.E."/>
        </authorList>
    </citation>
    <scope>NUCLEOTIDE SEQUENCE [LARGE SCALE GENOMIC DNA]</scope>
    <source>
        <strain evidence="5 6">CCFEE 6314</strain>
    </source>
</reference>
<dbReference type="PANTHER" id="PTHR11365:SF10">
    <property type="entry name" value="HYDANTOINASE_OXOPROLINASE"/>
    <property type="match status" value="1"/>
</dbReference>
<dbReference type="AlphaFoldDB" id="A0A438NFL3"/>
<dbReference type="InterPro" id="IPR048350">
    <property type="entry name" value="S-Me-THD-like_C"/>
</dbReference>
<dbReference type="InterPro" id="IPR024071">
    <property type="entry name" value="S-Me-THD_C_sf"/>
</dbReference>
<dbReference type="InterPro" id="IPR010318">
    <property type="entry name" value="S-Me-THD_N"/>
</dbReference>
<dbReference type="Pfam" id="PF20906">
    <property type="entry name" value="S-Me-THD_C"/>
    <property type="match status" value="1"/>
</dbReference>
<dbReference type="InterPro" id="IPR027479">
    <property type="entry name" value="S-Me-THD_N_sf"/>
</dbReference>
<feature type="domain" description="S-Me-THD-like C-terminal" evidence="4">
    <location>
        <begin position="771"/>
        <end position="984"/>
    </location>
</feature>
<evidence type="ECO:0000259" key="4">
    <source>
        <dbReference type="Pfam" id="PF20906"/>
    </source>
</evidence>
<dbReference type="Pfam" id="PF01968">
    <property type="entry name" value="Hydantoinase_A"/>
    <property type="match status" value="1"/>
</dbReference>